<reference evidence="5" key="1">
    <citation type="submission" date="2016-11" db="UniProtKB">
        <authorList>
            <consortium name="WormBaseParasite"/>
        </authorList>
    </citation>
    <scope>IDENTIFICATION</scope>
</reference>
<protein>
    <submittedName>
        <fullName evidence="1">(pine wood nematode) hypothetical protein</fullName>
    </submittedName>
</protein>
<keyword evidence="4" id="KW-1185">Reference proteome</keyword>
<dbReference type="GO" id="GO:0006270">
    <property type="term" value="P:DNA replication initiation"/>
    <property type="evidence" value="ECO:0007669"/>
    <property type="project" value="TreeGrafter"/>
</dbReference>
<dbReference type="WBParaSite" id="BXY_0507300.1">
    <property type="protein sequence ID" value="BXY_0507300.1"/>
    <property type="gene ID" value="BXY_0507300"/>
</dbReference>
<accession>A0A1I7RWG0</accession>
<gene>
    <name evidence="1" type="ORF">BXYJ_LOCUS13455</name>
</gene>
<proteinExistence type="predicted"/>
<organism evidence="3 5">
    <name type="scientific">Bursaphelenchus xylophilus</name>
    <name type="common">Pinewood nematode worm</name>
    <name type="synonym">Aphelenchoides xylophilus</name>
    <dbReference type="NCBI Taxonomy" id="6326"/>
    <lineage>
        <taxon>Eukaryota</taxon>
        <taxon>Metazoa</taxon>
        <taxon>Ecdysozoa</taxon>
        <taxon>Nematoda</taxon>
        <taxon>Chromadorea</taxon>
        <taxon>Rhabditida</taxon>
        <taxon>Tylenchina</taxon>
        <taxon>Tylenchomorpha</taxon>
        <taxon>Aphelenchoidea</taxon>
        <taxon>Aphelenchoididae</taxon>
        <taxon>Bursaphelenchus</taxon>
    </lineage>
</organism>
<dbReference type="Proteomes" id="UP000095284">
    <property type="component" value="Unplaced"/>
</dbReference>
<evidence type="ECO:0000313" key="5">
    <source>
        <dbReference type="WBParaSite" id="BXY_0507300.1"/>
    </source>
</evidence>
<dbReference type="OrthoDB" id="343623at2759"/>
<dbReference type="SMR" id="A0A1I7RWG0"/>
<name>A0A1I7RWG0_BURXY</name>
<dbReference type="Gene3D" id="3.40.50.300">
    <property type="entry name" value="P-loop containing nucleotide triphosphate hydrolases"/>
    <property type="match status" value="1"/>
</dbReference>
<dbReference type="PANTHER" id="PTHR12087">
    <property type="entry name" value="ORIGIN RECOGNITION COMPLEX SUBUNIT 4"/>
    <property type="match status" value="1"/>
</dbReference>
<dbReference type="GO" id="GO:0005664">
    <property type="term" value="C:nuclear origin of replication recognition complex"/>
    <property type="evidence" value="ECO:0007669"/>
    <property type="project" value="TreeGrafter"/>
</dbReference>
<evidence type="ECO:0000313" key="3">
    <source>
        <dbReference type="Proteomes" id="UP000095284"/>
    </source>
</evidence>
<dbReference type="SUPFAM" id="SSF52540">
    <property type="entry name" value="P-loop containing nucleoside triphosphate hydrolases"/>
    <property type="match status" value="1"/>
</dbReference>
<dbReference type="EMBL" id="CAJFDI010000006">
    <property type="protein sequence ID" value="CAD5233364.1"/>
    <property type="molecule type" value="Genomic_DNA"/>
</dbReference>
<evidence type="ECO:0000313" key="4">
    <source>
        <dbReference type="Proteomes" id="UP000659654"/>
    </source>
</evidence>
<dbReference type="PANTHER" id="PTHR12087:SF0">
    <property type="entry name" value="ORIGIN RECOGNITION COMPLEX SUBUNIT 4"/>
    <property type="match status" value="1"/>
</dbReference>
<dbReference type="Proteomes" id="UP000582659">
    <property type="component" value="Unassembled WGS sequence"/>
</dbReference>
<dbReference type="Proteomes" id="UP000659654">
    <property type="component" value="Unassembled WGS sequence"/>
</dbReference>
<dbReference type="InterPro" id="IPR027417">
    <property type="entry name" value="P-loop_NTPase"/>
</dbReference>
<dbReference type="GO" id="GO:0003688">
    <property type="term" value="F:DNA replication origin binding"/>
    <property type="evidence" value="ECO:0007669"/>
    <property type="project" value="TreeGrafter"/>
</dbReference>
<sequence length="381" mass="44308">MKQKLSEDDLHKVLKGIADFLYNIEDVQRFLQKSFDAMLEQKTGASITLLGPPGSGKRSVVRRFAHAQKGEINLIEHNANLDDMISAKERLRQLEELLDQDSKVCYVIYNFEKFKGTFGNNVLYTLAQRVRSSPLLLILVGESQKGLSVFEKRIASRLSSNSLRMIPNKTPEKCWEFFTEMLNFATTDLSKTTRKLFKLPTEIPINFYRICRLNPIYGALKLLAKDLVDTYYDSEGALEISDIILDLIKERLSVDPYKELADQITDRQYGLLMAAAIKTERVHLYFPSRYLFSEYKRFINQKGIPERSILYLTEKNFDSDLRELIGMKFFGAKYQGNRIIMICWNLNPLPLFEPHIKDKFLSKFSNYIEERADPNFKNLRM</sequence>
<evidence type="ECO:0000313" key="2">
    <source>
        <dbReference type="EMBL" id="CAG9128343.1"/>
    </source>
</evidence>
<dbReference type="InterPro" id="IPR016527">
    <property type="entry name" value="ORC4"/>
</dbReference>
<dbReference type="EMBL" id="CAJFCV020000006">
    <property type="protein sequence ID" value="CAG9128343.1"/>
    <property type="molecule type" value="Genomic_DNA"/>
</dbReference>
<reference evidence="2" key="2">
    <citation type="submission" date="2020-08" db="EMBL/GenBank/DDBJ databases">
        <authorList>
            <person name="Kikuchi T."/>
        </authorList>
    </citation>
    <scope>NUCLEOTIDE SEQUENCE</scope>
    <source>
        <strain evidence="1">Ka4C1</strain>
    </source>
</reference>
<dbReference type="AlphaFoldDB" id="A0A1I7RWG0"/>
<evidence type="ECO:0000313" key="1">
    <source>
        <dbReference type="EMBL" id="CAD5233364.1"/>
    </source>
</evidence>